<feature type="compositionally biased region" description="Pro residues" evidence="1">
    <location>
        <begin position="212"/>
        <end position="224"/>
    </location>
</feature>
<reference evidence="2" key="2">
    <citation type="journal article" date="2020" name="Nat. Commun.">
        <title>Large-scale genome sequencing of mycorrhizal fungi provides insights into the early evolution of symbiotic traits.</title>
        <authorList>
            <person name="Miyauchi S."/>
            <person name="Kiss E."/>
            <person name="Kuo A."/>
            <person name="Drula E."/>
            <person name="Kohler A."/>
            <person name="Sanchez-Garcia M."/>
            <person name="Morin E."/>
            <person name="Andreopoulos B."/>
            <person name="Barry K.W."/>
            <person name="Bonito G."/>
            <person name="Buee M."/>
            <person name="Carver A."/>
            <person name="Chen C."/>
            <person name="Cichocki N."/>
            <person name="Clum A."/>
            <person name="Culley D."/>
            <person name="Crous P.W."/>
            <person name="Fauchery L."/>
            <person name="Girlanda M."/>
            <person name="Hayes R.D."/>
            <person name="Keri Z."/>
            <person name="LaButti K."/>
            <person name="Lipzen A."/>
            <person name="Lombard V."/>
            <person name="Magnuson J."/>
            <person name="Maillard F."/>
            <person name="Murat C."/>
            <person name="Nolan M."/>
            <person name="Ohm R.A."/>
            <person name="Pangilinan J."/>
            <person name="Pereira M.F."/>
            <person name="Perotto S."/>
            <person name="Peter M."/>
            <person name="Pfister S."/>
            <person name="Riley R."/>
            <person name="Sitrit Y."/>
            <person name="Stielow J.B."/>
            <person name="Szollosi G."/>
            <person name="Zifcakova L."/>
            <person name="Stursova M."/>
            <person name="Spatafora J.W."/>
            <person name="Tedersoo L."/>
            <person name="Vaario L.M."/>
            <person name="Yamada A."/>
            <person name="Yan M."/>
            <person name="Wang P."/>
            <person name="Xu J."/>
            <person name="Bruns T."/>
            <person name="Baldrian P."/>
            <person name="Vilgalys R."/>
            <person name="Dunand C."/>
            <person name="Henrissat B."/>
            <person name="Grigoriev I.V."/>
            <person name="Hibbett D."/>
            <person name="Nagy L.G."/>
            <person name="Martin F.M."/>
        </authorList>
    </citation>
    <scope>NUCLEOTIDE SEQUENCE</scope>
    <source>
        <strain evidence="2">Prilba</strain>
    </source>
</reference>
<reference evidence="2" key="1">
    <citation type="submission" date="2019-10" db="EMBL/GenBank/DDBJ databases">
        <authorList>
            <consortium name="DOE Joint Genome Institute"/>
            <person name="Kuo A."/>
            <person name="Miyauchi S."/>
            <person name="Kiss E."/>
            <person name="Drula E."/>
            <person name="Kohler A."/>
            <person name="Sanchez-Garcia M."/>
            <person name="Andreopoulos B."/>
            <person name="Barry K.W."/>
            <person name="Bonito G."/>
            <person name="Buee M."/>
            <person name="Carver A."/>
            <person name="Chen C."/>
            <person name="Cichocki N."/>
            <person name="Clum A."/>
            <person name="Culley D."/>
            <person name="Crous P.W."/>
            <person name="Fauchery L."/>
            <person name="Girlanda M."/>
            <person name="Hayes R."/>
            <person name="Keri Z."/>
            <person name="LaButti K."/>
            <person name="Lipzen A."/>
            <person name="Lombard V."/>
            <person name="Magnuson J."/>
            <person name="Maillard F."/>
            <person name="Morin E."/>
            <person name="Murat C."/>
            <person name="Nolan M."/>
            <person name="Ohm R."/>
            <person name="Pangilinan J."/>
            <person name="Pereira M."/>
            <person name="Perotto S."/>
            <person name="Peter M."/>
            <person name="Riley R."/>
            <person name="Sitrit Y."/>
            <person name="Stielow B."/>
            <person name="Szollosi G."/>
            <person name="Zifcakova L."/>
            <person name="Stursova M."/>
            <person name="Spatafora J.W."/>
            <person name="Tedersoo L."/>
            <person name="Vaario L.-M."/>
            <person name="Yamada A."/>
            <person name="Yan M."/>
            <person name="Wang P."/>
            <person name="Xu J."/>
            <person name="Bruns T."/>
            <person name="Baldrian P."/>
            <person name="Vilgalys R."/>
            <person name="Henrissat B."/>
            <person name="Grigoriev I.V."/>
            <person name="Hibbett D."/>
            <person name="Nagy L.G."/>
            <person name="Martin F.M."/>
        </authorList>
    </citation>
    <scope>NUCLEOTIDE SEQUENCE</scope>
    <source>
        <strain evidence="2">Prilba</strain>
    </source>
</reference>
<dbReference type="AlphaFoldDB" id="A0A9P5N3T4"/>
<accession>A0A9P5N3T4</accession>
<dbReference type="OrthoDB" id="774557at2759"/>
<comment type="caution">
    <text evidence="2">The sequence shown here is derived from an EMBL/GenBank/DDBJ whole genome shotgun (WGS) entry which is preliminary data.</text>
</comment>
<protein>
    <submittedName>
        <fullName evidence="2">LIM-domain binding protein-domain-containing protein</fullName>
    </submittedName>
</protein>
<feature type="region of interest" description="Disordered" evidence="1">
    <location>
        <begin position="186"/>
        <end position="233"/>
    </location>
</feature>
<gene>
    <name evidence="2" type="ORF">DFH94DRAFT_269530</name>
</gene>
<proteinExistence type="predicted"/>
<evidence type="ECO:0000256" key="1">
    <source>
        <dbReference type="SAM" id="MobiDB-lite"/>
    </source>
</evidence>
<feature type="compositionally biased region" description="Polar residues" evidence="1">
    <location>
        <begin position="378"/>
        <end position="387"/>
    </location>
</feature>
<dbReference type="InterPro" id="IPR029005">
    <property type="entry name" value="LIM-bd/SEUSS"/>
</dbReference>
<keyword evidence="3" id="KW-1185">Reference proteome</keyword>
<evidence type="ECO:0000313" key="2">
    <source>
        <dbReference type="EMBL" id="KAF8485276.1"/>
    </source>
</evidence>
<sequence length="428" mass="45922">MPSAPAIGFGQALTRVLQFSAVLAAEDQKPQKLQLSHWEKMVEEFFTSSATLKLTLWKDNQRVEAKVFEVGTPVLPRFFLVTSQSGVKSMTLSLDGARERLVGPNQAIVQCVSAMWTYRYRNGYTVTLRGPFTAYVVMAPNATQNGAPAQSVTPTSFMPKIDHIQFDSNLYEKHVAVDVINGNRLDANNKTPLVRSAPTPSPTINGAGVQPAPQPQPPQPPPPLQAGQRDDERWEEPRITYERASIPAEPVNAFGIPQATMRCLELAESVAQMADLMSYSRANEVGPLDTLKQFVQRIRETPMHPQVPFIPEGMSAGPSTHSLYTPTMSSTAPSSAQILPATIPQSAPSTSSPASSPDKAKGTPQQTNAPNPTAPASVGSSTPSMANATLKRKGGGGETASPTTTHAEQSSSAAKRNPRKRGRTTGGN</sequence>
<feature type="compositionally biased region" description="Polar residues" evidence="1">
    <location>
        <begin position="400"/>
        <end position="414"/>
    </location>
</feature>
<feature type="region of interest" description="Disordered" evidence="1">
    <location>
        <begin position="315"/>
        <end position="428"/>
    </location>
</feature>
<name>A0A9P5N3T4_9AGAM</name>
<dbReference type="Proteomes" id="UP000759537">
    <property type="component" value="Unassembled WGS sequence"/>
</dbReference>
<organism evidence="2 3">
    <name type="scientific">Russula ochroleuca</name>
    <dbReference type="NCBI Taxonomy" id="152965"/>
    <lineage>
        <taxon>Eukaryota</taxon>
        <taxon>Fungi</taxon>
        <taxon>Dikarya</taxon>
        <taxon>Basidiomycota</taxon>
        <taxon>Agaricomycotina</taxon>
        <taxon>Agaricomycetes</taxon>
        <taxon>Russulales</taxon>
        <taxon>Russulaceae</taxon>
        <taxon>Russula</taxon>
    </lineage>
</organism>
<feature type="compositionally biased region" description="Low complexity" evidence="1">
    <location>
        <begin position="325"/>
        <end position="357"/>
    </location>
</feature>
<dbReference type="PANTHER" id="PTHR10378">
    <property type="entry name" value="LIM DOMAIN-BINDING PROTEIN"/>
    <property type="match status" value="1"/>
</dbReference>
<evidence type="ECO:0000313" key="3">
    <source>
        <dbReference type="Proteomes" id="UP000759537"/>
    </source>
</evidence>
<feature type="compositionally biased region" description="Basic residues" evidence="1">
    <location>
        <begin position="416"/>
        <end position="428"/>
    </location>
</feature>
<dbReference type="EMBL" id="WHVB01000003">
    <property type="protein sequence ID" value="KAF8485276.1"/>
    <property type="molecule type" value="Genomic_DNA"/>
</dbReference>
<dbReference type="Pfam" id="PF01803">
    <property type="entry name" value="LIM_bind"/>
    <property type="match status" value="1"/>
</dbReference>